<sequence length="201" mass="22967">MYLILGFIIVLALGVWLAYEVTTAPTVNENEEVIAGPGLSAVDFPESNVVFAKDQPEYRPLPGFKSPDSPHGELITCWKLTPGQRLKIVFTGKIWHLSLTFNDPLQPLYLTVNKHDVLVPIERKPQKGYFKKLWDSIRYRFYMLRYSGAVAWYIRMRETKADWFPLLKIFTAIALIALAIYLGASHPADQMKGFTKPYASR</sequence>
<name>A0A2S7IRE8_9BACT</name>
<dbReference type="Proteomes" id="UP000239590">
    <property type="component" value="Unassembled WGS sequence"/>
</dbReference>
<feature type="transmembrane region" description="Helical" evidence="1">
    <location>
        <begin position="163"/>
        <end position="184"/>
    </location>
</feature>
<evidence type="ECO:0000313" key="2">
    <source>
        <dbReference type="EMBL" id="PQA60160.1"/>
    </source>
</evidence>
<keyword evidence="1" id="KW-0812">Transmembrane</keyword>
<accession>A0A2S7IRE8</accession>
<gene>
    <name evidence="2" type="ORF">C5O19_11235</name>
</gene>
<dbReference type="EMBL" id="PTRA01000001">
    <property type="protein sequence ID" value="PQA60160.1"/>
    <property type="molecule type" value="Genomic_DNA"/>
</dbReference>
<reference evidence="3" key="1">
    <citation type="submission" date="2018-02" db="EMBL/GenBank/DDBJ databases">
        <title>Genome sequencing of Solimonas sp. HR-BB.</title>
        <authorList>
            <person name="Lee Y."/>
            <person name="Jeon C.O."/>
        </authorList>
    </citation>
    <scope>NUCLEOTIDE SEQUENCE [LARGE SCALE GENOMIC DNA]</scope>
    <source>
        <strain evidence="3">HR-U</strain>
    </source>
</reference>
<comment type="caution">
    <text evidence="2">The sequence shown here is derived from an EMBL/GenBank/DDBJ whole genome shotgun (WGS) entry which is preliminary data.</text>
</comment>
<keyword evidence="1" id="KW-1133">Transmembrane helix</keyword>
<protein>
    <submittedName>
        <fullName evidence="2">Uncharacterized protein</fullName>
    </submittedName>
</protein>
<dbReference type="RefSeq" id="WP_104712134.1">
    <property type="nucleotide sequence ID" value="NZ_PTRA01000001.1"/>
</dbReference>
<organism evidence="2 3">
    <name type="scientific">Siphonobacter curvatus</name>
    <dbReference type="NCBI Taxonomy" id="2094562"/>
    <lineage>
        <taxon>Bacteria</taxon>
        <taxon>Pseudomonadati</taxon>
        <taxon>Bacteroidota</taxon>
        <taxon>Cytophagia</taxon>
        <taxon>Cytophagales</taxon>
        <taxon>Cytophagaceae</taxon>
        <taxon>Siphonobacter</taxon>
    </lineage>
</organism>
<evidence type="ECO:0000256" key="1">
    <source>
        <dbReference type="SAM" id="Phobius"/>
    </source>
</evidence>
<evidence type="ECO:0000313" key="3">
    <source>
        <dbReference type="Proteomes" id="UP000239590"/>
    </source>
</evidence>
<dbReference type="OrthoDB" id="1450263at2"/>
<dbReference type="AlphaFoldDB" id="A0A2S7IRE8"/>
<keyword evidence="3" id="KW-1185">Reference proteome</keyword>
<proteinExistence type="predicted"/>
<keyword evidence="1" id="KW-0472">Membrane</keyword>